<dbReference type="InterPro" id="IPR016488">
    <property type="entry name" value="NADH_Ub_cplx-1_asu_su-6"/>
</dbReference>
<keyword evidence="5" id="KW-0999">Mitochondrion inner membrane</keyword>
<evidence type="ECO:0000256" key="5">
    <source>
        <dbReference type="ARBA" id="ARBA00022792"/>
    </source>
</evidence>
<organism evidence="10">
    <name type="scientific">Proboscia inermis</name>
    <dbReference type="NCBI Taxonomy" id="420281"/>
    <lineage>
        <taxon>Eukaryota</taxon>
        <taxon>Sar</taxon>
        <taxon>Stramenopiles</taxon>
        <taxon>Ochrophyta</taxon>
        <taxon>Bacillariophyta</taxon>
        <taxon>Coscinodiscophyceae</taxon>
        <taxon>Rhizosoleniophycidae</taxon>
        <taxon>Rhizosoleniales</taxon>
        <taxon>Rhizosoleniaceae</taxon>
        <taxon>Proboscia</taxon>
    </lineage>
</organism>
<comment type="similarity">
    <text evidence="2">Belongs to the complex I LYR family.</text>
</comment>
<keyword evidence="6" id="KW-0249">Electron transport</keyword>
<comment type="subcellular location">
    <subcellularLocation>
        <location evidence="1">Mitochondrion inner membrane</location>
        <topology evidence="1">Peripheral membrane protein</topology>
        <orientation evidence="1">Matrix side</orientation>
    </subcellularLocation>
</comment>
<keyword evidence="8" id="KW-0472">Membrane</keyword>
<evidence type="ECO:0000313" key="10">
    <source>
        <dbReference type="EMBL" id="CAD8416278.1"/>
    </source>
</evidence>
<accession>A0A6T8KLM5</accession>
<protein>
    <recommendedName>
        <fullName evidence="11">NADH dehydrogenase [ubiquinone] 1 alpha subcomplex subunit 6</fullName>
    </recommendedName>
</protein>
<evidence type="ECO:0000256" key="2">
    <source>
        <dbReference type="ARBA" id="ARBA00009508"/>
    </source>
</evidence>
<evidence type="ECO:0000256" key="4">
    <source>
        <dbReference type="ARBA" id="ARBA00022660"/>
    </source>
</evidence>
<dbReference type="EMBL" id="HBEL01026939">
    <property type="protein sequence ID" value="CAD8416277.1"/>
    <property type="molecule type" value="Transcribed_RNA"/>
</dbReference>
<evidence type="ECO:0000256" key="1">
    <source>
        <dbReference type="ARBA" id="ARBA00004443"/>
    </source>
</evidence>
<dbReference type="InterPro" id="IPR045299">
    <property type="entry name" value="Complex1_LYR_NDUFA6_LYRM6"/>
</dbReference>
<keyword evidence="7" id="KW-0496">Mitochondrion</keyword>
<name>A0A6T8KLM5_9STRA</name>
<evidence type="ECO:0000256" key="6">
    <source>
        <dbReference type="ARBA" id="ARBA00022982"/>
    </source>
</evidence>
<dbReference type="EMBL" id="HBEL01026940">
    <property type="protein sequence ID" value="CAD8416278.1"/>
    <property type="molecule type" value="Transcribed_RNA"/>
</dbReference>
<sequence length="124" mass="14237">MVELALAQKARLLGPVKNPAARLYRAVAKEIPFVLTIYDIDMDIPDARRAIKREFMKNTQIKDKRIVEMTIEKGYMELEDTLLQWKQRSQLIRLLEGYVRNDGAARKKLGDDATADEVFARSGI</sequence>
<gene>
    <name evidence="9" type="ORF">PINE0816_LOCUS12412</name>
    <name evidence="10" type="ORF">PINE0816_LOCUS12413</name>
</gene>
<evidence type="ECO:0000313" key="9">
    <source>
        <dbReference type="EMBL" id="CAD8416277.1"/>
    </source>
</evidence>
<proteinExistence type="inferred from homology"/>
<dbReference type="AlphaFoldDB" id="A0A6T8KLM5"/>
<evidence type="ECO:0000256" key="3">
    <source>
        <dbReference type="ARBA" id="ARBA00022448"/>
    </source>
</evidence>
<evidence type="ECO:0000256" key="7">
    <source>
        <dbReference type="ARBA" id="ARBA00023128"/>
    </source>
</evidence>
<evidence type="ECO:0008006" key="11">
    <source>
        <dbReference type="Google" id="ProtNLM"/>
    </source>
</evidence>
<keyword evidence="3" id="KW-0813">Transport</keyword>
<dbReference type="PANTHER" id="PTHR12964:SF0">
    <property type="entry name" value="NADH DEHYDROGENASE [UBIQUINONE] 1 ALPHA SUBCOMPLEX SUBUNIT 6"/>
    <property type="match status" value="1"/>
</dbReference>
<dbReference type="GO" id="GO:0045271">
    <property type="term" value="C:respiratory chain complex I"/>
    <property type="evidence" value="ECO:0007669"/>
    <property type="project" value="InterPro"/>
</dbReference>
<keyword evidence="4" id="KW-0679">Respiratory chain</keyword>
<evidence type="ECO:0000256" key="8">
    <source>
        <dbReference type="ARBA" id="ARBA00023136"/>
    </source>
</evidence>
<dbReference type="GO" id="GO:0006979">
    <property type="term" value="P:response to oxidative stress"/>
    <property type="evidence" value="ECO:0007669"/>
    <property type="project" value="TreeGrafter"/>
</dbReference>
<dbReference type="PANTHER" id="PTHR12964">
    <property type="entry name" value="NADH-UBIQUINONE OXIDOREDUCTASE B14 SUBUNIT"/>
    <property type="match status" value="1"/>
</dbReference>
<dbReference type="CDD" id="cd20266">
    <property type="entry name" value="Complex1_LYR_NDUFA6_LYRM6"/>
    <property type="match status" value="1"/>
</dbReference>
<dbReference type="GO" id="GO:0005743">
    <property type="term" value="C:mitochondrial inner membrane"/>
    <property type="evidence" value="ECO:0007669"/>
    <property type="project" value="UniProtKB-SubCell"/>
</dbReference>
<reference evidence="10" key="1">
    <citation type="submission" date="2021-01" db="EMBL/GenBank/DDBJ databases">
        <authorList>
            <person name="Corre E."/>
            <person name="Pelletier E."/>
            <person name="Niang G."/>
            <person name="Scheremetjew M."/>
            <person name="Finn R."/>
            <person name="Kale V."/>
            <person name="Holt S."/>
            <person name="Cochrane G."/>
            <person name="Meng A."/>
            <person name="Brown T."/>
            <person name="Cohen L."/>
        </authorList>
    </citation>
    <scope>NUCLEOTIDE SEQUENCE</scope>
    <source>
        <strain evidence="10">CCAP1064/1</strain>
    </source>
</reference>